<dbReference type="PANTHER" id="PTHR19143:SF444">
    <property type="entry name" value="PROTEIN SCABROUS"/>
    <property type="match status" value="1"/>
</dbReference>
<organism evidence="4 5">
    <name type="scientific">Strongylocentrotus purpuratus</name>
    <name type="common">Purple sea urchin</name>
    <dbReference type="NCBI Taxonomy" id="7668"/>
    <lineage>
        <taxon>Eukaryota</taxon>
        <taxon>Metazoa</taxon>
        <taxon>Echinodermata</taxon>
        <taxon>Eleutherozoa</taxon>
        <taxon>Echinozoa</taxon>
        <taxon>Echinoidea</taxon>
        <taxon>Euechinoidea</taxon>
        <taxon>Echinacea</taxon>
        <taxon>Camarodonta</taxon>
        <taxon>Echinidea</taxon>
        <taxon>Strongylocentrotidae</taxon>
        <taxon>Strongylocentrotus</taxon>
    </lineage>
</organism>
<dbReference type="PROSITE" id="PS00514">
    <property type="entry name" value="FIBRINOGEN_C_1"/>
    <property type="match status" value="1"/>
</dbReference>
<dbReference type="Gene3D" id="3.90.215.10">
    <property type="entry name" value="Gamma Fibrinogen, chain A, domain 1"/>
    <property type="match status" value="1"/>
</dbReference>
<dbReference type="Proteomes" id="UP000007110">
    <property type="component" value="Unassembled WGS sequence"/>
</dbReference>
<dbReference type="AlphaFoldDB" id="A0A7M7N8Y2"/>
<dbReference type="GeneID" id="105440826"/>
<dbReference type="InterPro" id="IPR002181">
    <property type="entry name" value="Fibrinogen_a/b/g_C_dom"/>
</dbReference>
<dbReference type="SMART" id="SM00186">
    <property type="entry name" value="FBG"/>
    <property type="match status" value="1"/>
</dbReference>
<feature type="domain" description="Fibrinogen C-terminal" evidence="3">
    <location>
        <begin position="45"/>
        <end position="234"/>
    </location>
</feature>
<dbReference type="EnsemblMetazoa" id="XM_030977064">
    <property type="protein sequence ID" value="XP_030832924"/>
    <property type="gene ID" value="LOC105440826"/>
</dbReference>
<proteinExistence type="predicted"/>
<dbReference type="InParanoid" id="A0A7M7N8Y2"/>
<dbReference type="RefSeq" id="XP_030832924.1">
    <property type="nucleotide sequence ID" value="XM_030977064.1"/>
</dbReference>
<dbReference type="InterPro" id="IPR014716">
    <property type="entry name" value="Fibrinogen_a/b/g_C_1"/>
</dbReference>
<dbReference type="KEGG" id="spu:105440826"/>
<evidence type="ECO:0000256" key="2">
    <source>
        <dbReference type="SAM" id="MobiDB-lite"/>
    </source>
</evidence>
<dbReference type="SUPFAM" id="SSF56496">
    <property type="entry name" value="Fibrinogen C-terminal domain-like"/>
    <property type="match status" value="1"/>
</dbReference>
<reference evidence="5" key="1">
    <citation type="submission" date="2015-02" db="EMBL/GenBank/DDBJ databases">
        <title>Genome sequencing for Strongylocentrotus purpuratus.</title>
        <authorList>
            <person name="Murali S."/>
            <person name="Liu Y."/>
            <person name="Vee V."/>
            <person name="English A."/>
            <person name="Wang M."/>
            <person name="Skinner E."/>
            <person name="Han Y."/>
            <person name="Muzny D.M."/>
            <person name="Worley K.C."/>
            <person name="Gibbs R.A."/>
        </authorList>
    </citation>
    <scope>NUCLEOTIDE SEQUENCE</scope>
</reference>
<dbReference type="InterPro" id="IPR050373">
    <property type="entry name" value="Fibrinogen_C-term_domain"/>
</dbReference>
<dbReference type="GO" id="GO:0005615">
    <property type="term" value="C:extracellular space"/>
    <property type="evidence" value="ECO:0000318"/>
    <property type="project" value="GO_Central"/>
</dbReference>
<dbReference type="InterPro" id="IPR036056">
    <property type="entry name" value="Fibrinogen-like_C"/>
</dbReference>
<feature type="region of interest" description="Disordered" evidence="2">
    <location>
        <begin position="1"/>
        <end position="31"/>
    </location>
</feature>
<dbReference type="Pfam" id="PF00147">
    <property type="entry name" value="Fibrinogen_C"/>
    <property type="match status" value="1"/>
</dbReference>
<accession>A0A7M7N8Y2</accession>
<dbReference type="InterPro" id="IPR020837">
    <property type="entry name" value="Fibrinogen_CS"/>
</dbReference>
<reference evidence="4" key="2">
    <citation type="submission" date="2021-01" db="UniProtKB">
        <authorList>
            <consortium name="EnsemblMetazoa"/>
        </authorList>
    </citation>
    <scope>IDENTIFICATION</scope>
</reference>
<protein>
    <recommendedName>
        <fullName evidence="3">Fibrinogen C-terminal domain-containing protein</fullName>
    </recommendedName>
</protein>
<name>A0A7M7N8Y2_STRPU</name>
<keyword evidence="1" id="KW-1015">Disulfide bond</keyword>
<sequence>MAGGGHPDASRMVGGGHPDASRMVGGDHPDASMMVGGGHPDASMMAGGGHPALMRKRYDGSVNFYRNYSEYVQGFGDVSGEYWLGLDIIHLLSKGGVELRVDMVDYGNIQLYAHYGQFSIGSPITKYDYIQANLFITCPSFQCSYQLDFASYSGNAGEALYIGKNRGFSTYDMDNDNSNSNCAIVYRGAWWYGDCYSSNLNGVYGIYEVPGIAWNYMYESIFMKSTEMKLRESS</sequence>
<dbReference type="OrthoDB" id="6273946at2759"/>
<evidence type="ECO:0000313" key="4">
    <source>
        <dbReference type="EnsemblMetazoa" id="XP_030832924"/>
    </source>
</evidence>
<evidence type="ECO:0000256" key="1">
    <source>
        <dbReference type="ARBA" id="ARBA00023157"/>
    </source>
</evidence>
<dbReference type="PROSITE" id="PS51406">
    <property type="entry name" value="FIBRINOGEN_C_2"/>
    <property type="match status" value="1"/>
</dbReference>
<evidence type="ECO:0000259" key="3">
    <source>
        <dbReference type="PROSITE" id="PS51406"/>
    </source>
</evidence>
<dbReference type="PANTHER" id="PTHR19143">
    <property type="entry name" value="FIBRINOGEN/TENASCIN/ANGIOPOEITIN"/>
    <property type="match status" value="1"/>
</dbReference>
<evidence type="ECO:0000313" key="5">
    <source>
        <dbReference type="Proteomes" id="UP000007110"/>
    </source>
</evidence>
<keyword evidence="5" id="KW-1185">Reference proteome</keyword>